<keyword evidence="2" id="KW-1185">Reference proteome</keyword>
<proteinExistence type="predicted"/>
<protein>
    <submittedName>
        <fullName evidence="1">Uncharacterized protein</fullName>
    </submittedName>
</protein>
<accession>A0ABV7G410</accession>
<feature type="non-terminal residue" evidence="1">
    <location>
        <position position="1"/>
    </location>
</feature>
<organism evidence="1 2">
    <name type="scientific">Teichococcus globiformis</name>
    <dbReference type="NCBI Taxonomy" id="2307229"/>
    <lineage>
        <taxon>Bacteria</taxon>
        <taxon>Pseudomonadati</taxon>
        <taxon>Pseudomonadota</taxon>
        <taxon>Alphaproteobacteria</taxon>
        <taxon>Acetobacterales</taxon>
        <taxon>Roseomonadaceae</taxon>
        <taxon>Roseomonas</taxon>
    </lineage>
</organism>
<comment type="caution">
    <text evidence="1">The sequence shown here is derived from an EMBL/GenBank/DDBJ whole genome shotgun (WGS) entry which is preliminary data.</text>
</comment>
<name>A0ABV7G410_9PROT</name>
<dbReference type="RefSeq" id="WP_379599132.1">
    <property type="nucleotide sequence ID" value="NZ_JBHRTN010000022.1"/>
</dbReference>
<evidence type="ECO:0000313" key="2">
    <source>
        <dbReference type="Proteomes" id="UP001595593"/>
    </source>
</evidence>
<dbReference type="Proteomes" id="UP001595593">
    <property type="component" value="Unassembled WGS sequence"/>
</dbReference>
<reference evidence="2" key="1">
    <citation type="journal article" date="2019" name="Int. J. Syst. Evol. Microbiol.">
        <title>The Global Catalogue of Microorganisms (GCM) 10K type strain sequencing project: providing services to taxonomists for standard genome sequencing and annotation.</title>
        <authorList>
            <consortium name="The Broad Institute Genomics Platform"/>
            <consortium name="The Broad Institute Genome Sequencing Center for Infectious Disease"/>
            <person name="Wu L."/>
            <person name="Ma J."/>
        </authorList>
    </citation>
    <scope>NUCLEOTIDE SEQUENCE [LARGE SCALE GENOMIC DNA]</scope>
    <source>
        <strain evidence="2">KCTC 52094</strain>
    </source>
</reference>
<evidence type="ECO:0000313" key="1">
    <source>
        <dbReference type="EMBL" id="MFC3127245.1"/>
    </source>
</evidence>
<sequence>KQALLQAVNGVTAAIFASTPPQRLLNILWWGAAPEWVETPEKAARYGTLMAILADTILASLPKGRSALDASLRSKLCDVAQTFSGVAGLEDRAAQLIATAQPSRAA</sequence>
<dbReference type="EMBL" id="JBHRTN010000022">
    <property type="protein sequence ID" value="MFC3127245.1"/>
    <property type="molecule type" value="Genomic_DNA"/>
</dbReference>
<gene>
    <name evidence="1" type="ORF">ACFOD4_19460</name>
</gene>